<accession>A0A7S4E998</accession>
<dbReference type="Pfam" id="PF01465">
    <property type="entry name" value="GRIP"/>
    <property type="match status" value="1"/>
</dbReference>
<dbReference type="Gene3D" id="1.10.220.60">
    <property type="entry name" value="GRIP domain"/>
    <property type="match status" value="1"/>
</dbReference>
<dbReference type="SMART" id="SM00755">
    <property type="entry name" value="Grip"/>
    <property type="match status" value="1"/>
</dbReference>
<evidence type="ECO:0000259" key="2">
    <source>
        <dbReference type="PROSITE" id="PS50913"/>
    </source>
</evidence>
<dbReference type="Proteomes" id="UP000789595">
    <property type="component" value="Unassembled WGS sequence"/>
</dbReference>
<dbReference type="AlphaFoldDB" id="A0A7S4E998"/>
<evidence type="ECO:0000313" key="5">
    <source>
        <dbReference type="Proteomes" id="UP000789595"/>
    </source>
</evidence>
<feature type="compositionally biased region" description="Polar residues" evidence="1">
    <location>
        <begin position="344"/>
        <end position="361"/>
    </location>
</feature>
<sequence>MADAPPPPKTNDGKLQQLLGLAKERLQAQQAALTSRDATIKQLREDLERERKREKTFGVTSSEGEPARALCVVNSRDISDREGRWALFEFESDDGVLPPEWRHFPSKASLDDFVRRDPGREPLTLPEPALDPHTASKLRRTAEDDVQKARAELREAKSRFAVDKARLDGLLRDATRSRVRDDDAELKKRRDALLAATAPSDQKSSEELLLRKRVEELTQENARLKQPSPTTTNSDGDLALKYDALRREYKLYRANALKALQEQKALAADAAKGLQLADLGRRKPAGNVRENDQMAYLKNLMAQYLVCAEEAPKQHMERAVMTVLGFTDSERERVATKRQENEYEQSSALAAWFSQTPAPSA</sequence>
<evidence type="ECO:0000313" key="4">
    <source>
        <dbReference type="EMBL" id="CAH0364782.1"/>
    </source>
</evidence>
<reference evidence="4" key="2">
    <citation type="submission" date="2021-11" db="EMBL/GenBank/DDBJ databases">
        <authorList>
            <consortium name="Genoscope - CEA"/>
            <person name="William W."/>
        </authorList>
    </citation>
    <scope>NUCLEOTIDE SEQUENCE</scope>
</reference>
<gene>
    <name evidence="3" type="ORF">PCAL00307_LOCUS14491</name>
    <name evidence="4" type="ORF">PECAL_1P11610</name>
</gene>
<organism evidence="3">
    <name type="scientific">Pelagomonas calceolata</name>
    <dbReference type="NCBI Taxonomy" id="35677"/>
    <lineage>
        <taxon>Eukaryota</taxon>
        <taxon>Sar</taxon>
        <taxon>Stramenopiles</taxon>
        <taxon>Ochrophyta</taxon>
        <taxon>Pelagophyceae</taxon>
        <taxon>Pelagomonadales</taxon>
        <taxon>Pelagomonadaceae</taxon>
        <taxon>Pelagomonas</taxon>
    </lineage>
</organism>
<feature type="region of interest" description="Disordered" evidence="1">
    <location>
        <begin position="112"/>
        <end position="143"/>
    </location>
</feature>
<evidence type="ECO:0000313" key="3">
    <source>
        <dbReference type="EMBL" id="CAE0699055.1"/>
    </source>
</evidence>
<proteinExistence type="predicted"/>
<feature type="domain" description="GRIP" evidence="2">
    <location>
        <begin position="287"/>
        <end position="337"/>
    </location>
</feature>
<reference evidence="3" key="1">
    <citation type="submission" date="2021-01" db="EMBL/GenBank/DDBJ databases">
        <authorList>
            <person name="Corre E."/>
            <person name="Pelletier E."/>
            <person name="Niang G."/>
            <person name="Scheremetjew M."/>
            <person name="Finn R."/>
            <person name="Kale V."/>
            <person name="Holt S."/>
            <person name="Cochrane G."/>
            <person name="Meng A."/>
            <person name="Brown T."/>
            <person name="Cohen L."/>
        </authorList>
    </citation>
    <scope>NUCLEOTIDE SEQUENCE</scope>
    <source>
        <strain evidence="3">CCMP1756</strain>
    </source>
</reference>
<name>A0A7S4E998_9STRA</name>
<protein>
    <recommendedName>
        <fullName evidence="2">GRIP domain-containing protein</fullName>
    </recommendedName>
</protein>
<dbReference type="InterPro" id="IPR000237">
    <property type="entry name" value="GRIP_dom"/>
</dbReference>
<keyword evidence="5" id="KW-1185">Reference proteome</keyword>
<feature type="region of interest" description="Disordered" evidence="1">
    <location>
        <begin position="333"/>
        <end position="361"/>
    </location>
</feature>
<dbReference type="EMBL" id="CAKKNE010000001">
    <property type="protein sequence ID" value="CAH0364782.1"/>
    <property type="molecule type" value="Genomic_DNA"/>
</dbReference>
<dbReference type="EMBL" id="HBIW01016795">
    <property type="protein sequence ID" value="CAE0699055.1"/>
    <property type="molecule type" value="Transcribed_RNA"/>
</dbReference>
<dbReference type="OrthoDB" id="5848685at2759"/>
<dbReference type="PROSITE" id="PS50913">
    <property type="entry name" value="GRIP"/>
    <property type="match status" value="1"/>
</dbReference>
<evidence type="ECO:0000256" key="1">
    <source>
        <dbReference type="SAM" id="MobiDB-lite"/>
    </source>
</evidence>